<feature type="domain" description="PAZ" evidence="20">
    <location>
        <begin position="829"/>
        <end position="963"/>
    </location>
</feature>
<dbReference type="Gene3D" id="3.40.50.300">
    <property type="entry name" value="P-loop containing nucleotide triphosphate hydrolases"/>
    <property type="match status" value="2"/>
</dbReference>
<evidence type="ECO:0000256" key="16">
    <source>
        <dbReference type="PROSITE-ProRule" id="PRU00657"/>
    </source>
</evidence>
<feature type="domain" description="DRBM" evidence="18">
    <location>
        <begin position="1810"/>
        <end position="1876"/>
    </location>
</feature>
<reference evidence="24 25" key="1">
    <citation type="submission" date="2024-10" db="EMBL/GenBank/DDBJ databases">
        <authorList>
            <person name="Kim D."/>
        </authorList>
    </citation>
    <scope>NUCLEOTIDE SEQUENCE [LARGE SCALE GENOMIC DNA]</scope>
    <source>
        <strain evidence="24">Taebaek</strain>
    </source>
</reference>
<keyword evidence="4" id="KW-0479">Metal-binding</keyword>
<feature type="domain" description="RNase III" evidence="19">
    <location>
        <begin position="1362"/>
        <end position="1579"/>
    </location>
</feature>
<dbReference type="InterPro" id="IPR036389">
    <property type="entry name" value="RNase_III_sf"/>
</dbReference>
<dbReference type="GO" id="GO:0031054">
    <property type="term" value="P:pre-miRNA processing"/>
    <property type="evidence" value="ECO:0007669"/>
    <property type="project" value="UniProtKB-ARBA"/>
</dbReference>
<dbReference type="PROSITE" id="PS00517">
    <property type="entry name" value="RNASE_3_1"/>
    <property type="match status" value="1"/>
</dbReference>
<evidence type="ECO:0000256" key="7">
    <source>
        <dbReference type="ARBA" id="ARBA00022759"/>
    </source>
</evidence>
<evidence type="ECO:0000256" key="13">
    <source>
        <dbReference type="ARBA" id="ARBA00023158"/>
    </source>
</evidence>
<dbReference type="InterPro" id="IPR001650">
    <property type="entry name" value="Helicase_C-like"/>
</dbReference>
<dbReference type="PROSITE" id="PS50142">
    <property type="entry name" value="RNASE_3_2"/>
    <property type="match status" value="2"/>
</dbReference>
<dbReference type="SUPFAM" id="SSF101690">
    <property type="entry name" value="PAZ domain"/>
    <property type="match status" value="1"/>
</dbReference>
<keyword evidence="14" id="KW-0464">Manganese</keyword>
<feature type="region of interest" description="Disordered" evidence="17">
    <location>
        <begin position="1487"/>
        <end position="1511"/>
    </location>
</feature>
<keyword evidence="5" id="KW-0677">Repeat</keyword>
<comment type="caution">
    <text evidence="24">The sequence shown here is derived from an EMBL/GenBank/DDBJ whole genome shotgun (WGS) entry which is preliminary data.</text>
</comment>
<evidence type="ECO:0000259" key="18">
    <source>
        <dbReference type="PROSITE" id="PS50137"/>
    </source>
</evidence>
<evidence type="ECO:0000313" key="25">
    <source>
        <dbReference type="Proteomes" id="UP001620645"/>
    </source>
</evidence>
<evidence type="ECO:0000256" key="17">
    <source>
        <dbReference type="SAM" id="MobiDB-lite"/>
    </source>
</evidence>
<dbReference type="SMART" id="SM00487">
    <property type="entry name" value="DEXDc"/>
    <property type="match status" value="1"/>
</dbReference>
<feature type="compositionally biased region" description="Basic and acidic residues" evidence="17">
    <location>
        <begin position="1252"/>
        <end position="1262"/>
    </location>
</feature>
<dbReference type="GO" id="GO:0005524">
    <property type="term" value="F:ATP binding"/>
    <property type="evidence" value="ECO:0007669"/>
    <property type="project" value="UniProtKB-KW"/>
</dbReference>
<keyword evidence="25" id="KW-1185">Reference proteome</keyword>
<evidence type="ECO:0000259" key="21">
    <source>
        <dbReference type="PROSITE" id="PS51192"/>
    </source>
</evidence>
<keyword evidence="11" id="KW-0460">Magnesium</keyword>
<dbReference type="InterPro" id="IPR027417">
    <property type="entry name" value="P-loop_NTPase"/>
</dbReference>
<comment type="cofactor">
    <cofactor evidence="1">
        <name>Mn(2+)</name>
        <dbReference type="ChEBI" id="CHEBI:29035"/>
    </cofactor>
</comment>
<dbReference type="Gene3D" id="1.10.1520.10">
    <property type="entry name" value="Ribonuclease III domain"/>
    <property type="match status" value="2"/>
</dbReference>
<dbReference type="InterPro" id="IPR048512">
    <property type="entry name" value="Dicer_platform"/>
</dbReference>
<feature type="domain" description="RNase III" evidence="19">
    <location>
        <begin position="1622"/>
        <end position="1785"/>
    </location>
</feature>
<dbReference type="SMART" id="SM00949">
    <property type="entry name" value="PAZ"/>
    <property type="match status" value="1"/>
</dbReference>
<evidence type="ECO:0000256" key="15">
    <source>
        <dbReference type="ARBA" id="ARBA00035116"/>
    </source>
</evidence>
<evidence type="ECO:0000256" key="9">
    <source>
        <dbReference type="ARBA" id="ARBA00022806"/>
    </source>
</evidence>
<keyword evidence="6" id="KW-0547">Nucleotide-binding</keyword>
<dbReference type="FunFam" id="1.10.1520.10:FF:000023">
    <property type="entry name" value="Endoribonuclease dcr-1"/>
    <property type="match status" value="1"/>
</dbReference>
<dbReference type="SMART" id="SM00535">
    <property type="entry name" value="RIBOc"/>
    <property type="match status" value="2"/>
</dbReference>
<keyword evidence="9" id="KW-0347">Helicase</keyword>
<dbReference type="Pfam" id="PF20931">
    <property type="entry name" value="Dicer_platform"/>
    <property type="match status" value="1"/>
</dbReference>
<feature type="domain" description="Helicase ATP-binding" evidence="21">
    <location>
        <begin position="13"/>
        <end position="167"/>
    </location>
</feature>
<dbReference type="EMBL" id="JBICCN010000373">
    <property type="protein sequence ID" value="KAL3072464.1"/>
    <property type="molecule type" value="Genomic_DNA"/>
</dbReference>
<evidence type="ECO:0000256" key="5">
    <source>
        <dbReference type="ARBA" id="ARBA00022737"/>
    </source>
</evidence>
<accession>A0ABD2HVS6</accession>
<dbReference type="GO" id="GO:0004386">
    <property type="term" value="F:helicase activity"/>
    <property type="evidence" value="ECO:0007669"/>
    <property type="project" value="UniProtKB-KW"/>
</dbReference>
<dbReference type="PROSITE" id="PS51194">
    <property type="entry name" value="HELICASE_CTER"/>
    <property type="match status" value="1"/>
</dbReference>
<evidence type="ECO:0000256" key="3">
    <source>
        <dbReference type="ARBA" id="ARBA00022722"/>
    </source>
</evidence>
<dbReference type="GO" id="GO:0004525">
    <property type="term" value="F:ribonuclease III activity"/>
    <property type="evidence" value="ECO:0007669"/>
    <property type="project" value="UniProtKB-EC"/>
</dbReference>
<dbReference type="PANTHER" id="PTHR14950:SF37">
    <property type="entry name" value="ENDORIBONUCLEASE DICER"/>
    <property type="match status" value="1"/>
</dbReference>
<proteinExistence type="inferred from homology"/>
<dbReference type="InterPro" id="IPR000999">
    <property type="entry name" value="RNase_III_dom"/>
</dbReference>
<protein>
    <submittedName>
        <fullName evidence="24">Uncharacterized protein</fullName>
    </submittedName>
</protein>
<evidence type="ECO:0000256" key="12">
    <source>
        <dbReference type="ARBA" id="ARBA00022884"/>
    </source>
</evidence>
<dbReference type="InterPro" id="IPR005034">
    <property type="entry name" value="Dicer_dimerisation"/>
</dbReference>
<dbReference type="SMART" id="SM00490">
    <property type="entry name" value="HELICc"/>
    <property type="match status" value="1"/>
</dbReference>
<keyword evidence="8" id="KW-0378">Hydrolase</keyword>
<evidence type="ECO:0000259" key="19">
    <source>
        <dbReference type="PROSITE" id="PS50142"/>
    </source>
</evidence>
<dbReference type="Gene3D" id="3.30.160.20">
    <property type="match status" value="1"/>
</dbReference>
<comment type="cofactor">
    <cofactor evidence="2">
        <name>Mg(2+)</name>
        <dbReference type="ChEBI" id="CHEBI:18420"/>
    </cofactor>
</comment>
<evidence type="ECO:0000259" key="23">
    <source>
        <dbReference type="PROSITE" id="PS51327"/>
    </source>
</evidence>
<dbReference type="CDD" id="cd00593">
    <property type="entry name" value="RIBOc"/>
    <property type="match status" value="2"/>
</dbReference>
<dbReference type="SUPFAM" id="SSF52540">
    <property type="entry name" value="P-loop containing nucleoside triphosphate hydrolases"/>
    <property type="match status" value="1"/>
</dbReference>
<dbReference type="SUPFAM" id="SSF54768">
    <property type="entry name" value="dsRNA-binding domain-like"/>
    <property type="match status" value="1"/>
</dbReference>
<keyword evidence="12 16" id="KW-0694">RNA-binding</keyword>
<evidence type="ECO:0000256" key="8">
    <source>
        <dbReference type="ARBA" id="ARBA00022801"/>
    </source>
</evidence>
<keyword evidence="3" id="KW-0540">Nuclease</keyword>
<keyword evidence="13" id="KW-0943">RNA-mediated gene silencing</keyword>
<dbReference type="PROSITE" id="PS50137">
    <property type="entry name" value="DS_RBD"/>
    <property type="match status" value="1"/>
</dbReference>
<dbReference type="Proteomes" id="UP001620645">
    <property type="component" value="Unassembled WGS sequence"/>
</dbReference>
<dbReference type="FunFam" id="1.10.1520.10:FF:000005">
    <property type="entry name" value="Putative endoribonuclease dicer"/>
    <property type="match status" value="1"/>
</dbReference>
<dbReference type="Gene3D" id="2.170.260.10">
    <property type="entry name" value="paz domain"/>
    <property type="match status" value="1"/>
</dbReference>
<evidence type="ECO:0000259" key="22">
    <source>
        <dbReference type="PROSITE" id="PS51194"/>
    </source>
</evidence>
<evidence type="ECO:0000256" key="11">
    <source>
        <dbReference type="ARBA" id="ARBA00022842"/>
    </source>
</evidence>
<organism evidence="24 25">
    <name type="scientific">Heterodera schachtii</name>
    <name type="common">Sugarbeet cyst nematode worm</name>
    <name type="synonym">Tylenchus schachtii</name>
    <dbReference type="NCBI Taxonomy" id="97005"/>
    <lineage>
        <taxon>Eukaryota</taxon>
        <taxon>Metazoa</taxon>
        <taxon>Ecdysozoa</taxon>
        <taxon>Nematoda</taxon>
        <taxon>Chromadorea</taxon>
        <taxon>Rhabditida</taxon>
        <taxon>Tylenchina</taxon>
        <taxon>Tylenchomorpha</taxon>
        <taxon>Tylenchoidea</taxon>
        <taxon>Heteroderidae</taxon>
        <taxon>Heteroderinae</taxon>
        <taxon>Heterodera</taxon>
    </lineage>
</organism>
<dbReference type="InterPro" id="IPR014001">
    <property type="entry name" value="Helicase_ATP-bd"/>
</dbReference>
<dbReference type="Pfam" id="PF03368">
    <property type="entry name" value="Dicer_dimer"/>
    <property type="match status" value="1"/>
</dbReference>
<dbReference type="SUPFAM" id="SSF69065">
    <property type="entry name" value="RNase III domain-like"/>
    <property type="match status" value="2"/>
</dbReference>
<evidence type="ECO:0000256" key="10">
    <source>
        <dbReference type="ARBA" id="ARBA00022840"/>
    </source>
</evidence>
<dbReference type="Pfam" id="PF00636">
    <property type="entry name" value="Ribonuclease_3"/>
    <property type="match status" value="2"/>
</dbReference>
<dbReference type="GO" id="GO:0046872">
    <property type="term" value="F:metal ion binding"/>
    <property type="evidence" value="ECO:0007669"/>
    <property type="project" value="UniProtKB-KW"/>
</dbReference>
<dbReference type="Pfam" id="PF00270">
    <property type="entry name" value="DEAD"/>
    <property type="match status" value="1"/>
</dbReference>
<dbReference type="InterPro" id="IPR014720">
    <property type="entry name" value="dsRBD_dom"/>
</dbReference>
<dbReference type="Pfam" id="PF20932">
    <property type="entry name" value="Dicer_dsRBD"/>
    <property type="match status" value="1"/>
</dbReference>
<dbReference type="PANTHER" id="PTHR14950">
    <property type="entry name" value="DICER-RELATED"/>
    <property type="match status" value="1"/>
</dbReference>
<evidence type="ECO:0000256" key="1">
    <source>
        <dbReference type="ARBA" id="ARBA00001936"/>
    </source>
</evidence>
<dbReference type="PROSITE" id="PS50821">
    <property type="entry name" value="PAZ"/>
    <property type="match status" value="1"/>
</dbReference>
<keyword evidence="7" id="KW-0255">Endonuclease</keyword>
<evidence type="ECO:0000256" key="6">
    <source>
        <dbReference type="ARBA" id="ARBA00022741"/>
    </source>
</evidence>
<name>A0ABD2HVS6_HETSC</name>
<gene>
    <name evidence="24" type="ORF">niasHS_017438</name>
</gene>
<feature type="region of interest" description="Disordered" evidence="17">
    <location>
        <begin position="1060"/>
        <end position="1079"/>
    </location>
</feature>
<dbReference type="InterPro" id="IPR003100">
    <property type="entry name" value="PAZ_dom"/>
</dbReference>
<keyword evidence="10" id="KW-0067">ATP-binding</keyword>
<dbReference type="InterPro" id="IPR038248">
    <property type="entry name" value="Dicer_dimer_sf"/>
</dbReference>
<evidence type="ECO:0000256" key="2">
    <source>
        <dbReference type="ARBA" id="ARBA00001946"/>
    </source>
</evidence>
<dbReference type="Pfam" id="PF00271">
    <property type="entry name" value="Helicase_C"/>
    <property type="match status" value="1"/>
</dbReference>
<dbReference type="InterPro" id="IPR036085">
    <property type="entry name" value="PAZ_dom_sf"/>
</dbReference>
<evidence type="ECO:0000256" key="14">
    <source>
        <dbReference type="ARBA" id="ARBA00023211"/>
    </source>
</evidence>
<comment type="similarity">
    <text evidence="15 16">Belongs to the helicase family. Dicer subfamily.</text>
</comment>
<dbReference type="InterPro" id="IPR044441">
    <property type="entry name" value="DICER_DSRM"/>
</dbReference>
<evidence type="ECO:0000256" key="4">
    <source>
        <dbReference type="ARBA" id="ARBA00022723"/>
    </source>
</evidence>
<feature type="region of interest" description="Disordered" evidence="17">
    <location>
        <begin position="1252"/>
        <end position="1275"/>
    </location>
</feature>
<feature type="domain" description="Helicase C-terminal" evidence="22">
    <location>
        <begin position="341"/>
        <end position="531"/>
    </location>
</feature>
<dbReference type="Pfam" id="PF02170">
    <property type="entry name" value="PAZ"/>
    <property type="match status" value="1"/>
</dbReference>
<sequence>MKQILPIDYQVELVENAIHRNIIIPLSKYESKMFVSIQLVKEYSQRLNINREKAVILVNSASLLESRATQIEFHTSLKVVRICASTRNNMEELIRENQILITSPQTFLDLLNKKSLDMKIVALLVLDDCHYCLIESHPYGQIMKKYRTMSTKRPRVLGLTASLLNRRVSPSNIENTAKRLERIMHSHVETASDLATICKYVQKPKKFVICAKNDESTDNTVYESLEKLRIFIAQSTDLGEQQTLTDLRRPILEAINHSFATLRQVGSWCAMKGFLLWQKRLAKLAEDPILSQKQRTILKTAESTFKLCAKTLNQKVSDVNSYAKLVGDSQQTTLISDRMHKLVEILKNNSKRATLQNVKEPLSCLIFVNERFIAFMINLLLKALVKWETEMFGHLKVDFLVGSDFQSSESAVEERKLANKKLEQTLHKFRNGQLNVLVTTNVLEEGVDIRNCNLVIRFDTPSDFRSFIMSSGRARRENGSFYIIVEERNHADLMEKLEDYAKIEKFIMDRYNSGNEILNEAEIPQNVDALVPPYVVDLPSGKAQVTLSGAIPLINRYCSKLPSDIFTRLVPHYVVNSLQNADGKCSYFAQLLLPINSPLKQSICSGANCQIGETSAVFASKSLALMSVALEACRKLHRQKELSDQLTPTGKEIITNLFGELEDEEEYLPYLINKCGPSKRRRLYDRKTSKSLLGTLSPLGKSYIVYMVEMRLVKPISEENNPKKRHIIDPSQIDSAFGFLSSKELPAIPAFPVFQRQGEMLVRIRKLPAPLLLTEELFQLIFSFHQHIFEDILRIARGGLVFAPEYSPVSLLIVPLRRNRPNVADYELDLGHLLGDIRNPPTMPPEECRRYFTFDESRYTDAIVMPWYRSEDQCAFYYVAEICRDQNPNSPFPDTKFSSFIEYFLVKYQLKIFNQKQCLLDVDHTSSRMNLLLPRPGSGKVSKGILDPSQRQILVPELVNIHPFSASLWSMIIALPTVLYRTNSLLLADEFRVKIMKVAFELTESAKIPSSEWEWEPLSYNVPQANDYLGGLEQRQQKQQIVIKNLEQLKKINQREEQFKEKGNAKEVEGKRGTQAKEEREFEIGVWDPEEAVPFVTPSAELINHSQTEHSNPAENGHTTNGLKNGLTLRELNPAREEEISEMIALGTDYSLHNYGDLSDDDENTAEFEDCRFLMHNKVSDIDFDFEHADVYARGWDINEEDDDFALSNIQLKNDLLPLTISCNNPDINISTLIDDLQKNFTSEIGGMFLNGEEKKLSEPNRKTRNGQGPSTRRRTVQKVTEFCLDTMYTMEALDRQFEEDFVGEEFFYWENWDDEQINSEEFDRIADANTKRPDSPDFVGFSLHNQDLEVSAPDISNLLHFSFMHNKLSVHPYGVSPVLLLQALTTSSASDGINLERLETIGDSFLKMAVTDYLFHTHVDQHEGKLSFARSKEVSNSRLFCLGRQRNIPFLMETAKFDPHVNWLPPCYASTSEFYAVNPLDQTDLEEESGKEIGMSQNTPSGEKKAESTGWGALDDERQHYKCENGIETITFPQQTKQKIDLDLPPLPYNMLTQQWISDKSIADAVEALIGAHLIQLGQDAALKFMNWLGIRVLTQKPCLRSSLDDHSLKSLFLLYNKFDFATVENTIGYKFANKAYLVQAFTHASYFNNRVTGCYQRLEFLGDAILDYMITRFLFEHRKQYSPGVLTDLRSALVNNTIFASLAVKYNFHKHFIMLCPPLFQMIEKFVNFCKQKDFLHCANFDDEIFMVTEDEIDEGHEEDVEVPKAMGDIFESVAGAVYLDCGMDLDIVWRVFYGLMHEVIEKCCTNPPQSPVRELFERKNCKAKFAKLERKLETGKVRVTVTVNDNLQFTGMGRGYRIAKCTAAKRALQHLRKLDAEKTKKEADKNVPSTI</sequence>
<dbReference type="PROSITE" id="PS51327">
    <property type="entry name" value="DICER_DSRBF"/>
    <property type="match status" value="1"/>
</dbReference>
<evidence type="ECO:0000259" key="20">
    <source>
        <dbReference type="PROSITE" id="PS50821"/>
    </source>
</evidence>
<evidence type="ECO:0000313" key="24">
    <source>
        <dbReference type="EMBL" id="KAL3072464.1"/>
    </source>
</evidence>
<feature type="domain" description="Dicer dsRNA-binding fold" evidence="23">
    <location>
        <begin position="550"/>
        <end position="656"/>
    </location>
</feature>
<dbReference type="Gene3D" id="3.30.160.380">
    <property type="entry name" value="Dicer dimerisation domain"/>
    <property type="match status" value="1"/>
</dbReference>
<dbReference type="PROSITE" id="PS51192">
    <property type="entry name" value="HELICASE_ATP_BIND_1"/>
    <property type="match status" value="1"/>
</dbReference>
<dbReference type="InterPro" id="IPR011545">
    <property type="entry name" value="DEAD/DEAH_box_helicase_dom"/>
</dbReference>
<dbReference type="GO" id="GO:0003723">
    <property type="term" value="F:RNA binding"/>
    <property type="evidence" value="ECO:0007669"/>
    <property type="project" value="UniProtKB-UniRule"/>
</dbReference>